<keyword evidence="2" id="KW-1185">Reference proteome</keyword>
<reference evidence="1 2" key="1">
    <citation type="submission" date="2020-08" db="EMBL/GenBank/DDBJ databases">
        <title>Genome public.</title>
        <authorList>
            <person name="Liu C."/>
            <person name="Sun Q."/>
        </authorList>
    </citation>
    <scope>NUCLEOTIDE SEQUENCE [LARGE SCALE GENOMIC DNA]</scope>
    <source>
        <strain evidence="1 2">NSJ-43</strain>
    </source>
</reference>
<proteinExistence type="predicted"/>
<comment type="caution">
    <text evidence="1">The sequence shown here is derived from an EMBL/GenBank/DDBJ whole genome shotgun (WGS) entry which is preliminary data.</text>
</comment>
<sequence>MSHDSEAAYASGEIADIIQSKAGLFFGTLTAGGTWKLSAGREGSTVWPLADGLIQATNSKPTVSDVSIAFEYKRPNEGVHGILTAVGQSLAYIEKGYDASVICIPKSYVSHANPGTHVKNIIETTAPDAPITVYMYDTPDMASTRPFNKKLTCVRDIDLSKTVVHRSISSKKLSGQISTIWAHVREGMSHPDAFFRYCQGVKIISSVGEDKSKYVFPKEVIAAVKRMDPTADPCMYLSNTPGDSMSDKAWRYVWFNYYFWDKLIPIYNSKSPYLVNDIETKIRIDSSTNQKLFSGRVDSIKAKLVNKLNSGTGFTEDDAWDEYVSKVRKDAHSYREVIDSGLYQIGLLDEDGLLTDYGYKYVNACEKAGNAPYSDEPMNILRAVSLQVGQFDVFLYTAYKYSQQRFSKSFDDFTKIKRLNSGNKIEFKSQDYLDWLDDILTNQLHMYKKTTQRAGGTRRPFQAEMAYLKKLGFVYPDEAFKRGTGLNIDWPLVEGSLLFFQSL</sequence>
<accession>A0ABR7G2W0</accession>
<organism evidence="1 2">
    <name type="scientific">Lachnospira hominis</name>
    <name type="common">ex Liu et al. 2021</name>
    <dbReference type="NCBI Taxonomy" id="2763051"/>
    <lineage>
        <taxon>Bacteria</taxon>
        <taxon>Bacillati</taxon>
        <taxon>Bacillota</taxon>
        <taxon>Clostridia</taxon>
        <taxon>Lachnospirales</taxon>
        <taxon>Lachnospiraceae</taxon>
        <taxon>Lachnospira</taxon>
    </lineage>
</organism>
<evidence type="ECO:0000313" key="2">
    <source>
        <dbReference type="Proteomes" id="UP000628463"/>
    </source>
</evidence>
<name>A0ABR7G2W0_9FIRM</name>
<dbReference type="EMBL" id="JACOPD010000010">
    <property type="protein sequence ID" value="MBC5681780.1"/>
    <property type="molecule type" value="Genomic_DNA"/>
</dbReference>
<dbReference type="Proteomes" id="UP000628463">
    <property type="component" value="Unassembled WGS sequence"/>
</dbReference>
<dbReference type="RefSeq" id="WP_186837398.1">
    <property type="nucleotide sequence ID" value="NZ_JACOPD010000010.1"/>
</dbReference>
<protein>
    <submittedName>
        <fullName evidence="1">Uncharacterized protein</fullName>
    </submittedName>
</protein>
<evidence type="ECO:0000313" key="1">
    <source>
        <dbReference type="EMBL" id="MBC5681780.1"/>
    </source>
</evidence>
<gene>
    <name evidence="1" type="ORF">H8S01_12540</name>
</gene>